<name>A0A7W3UMJ1_9LACO</name>
<feature type="binding site" evidence="3">
    <location>
        <begin position="9"/>
        <end position="16"/>
    </location>
    <ligand>
        <name>substrate</name>
    </ligand>
</feature>
<feature type="binding site" evidence="3">
    <location>
        <begin position="87"/>
        <end position="90"/>
    </location>
    <ligand>
        <name>substrate</name>
    </ligand>
</feature>
<dbReference type="Pfam" id="PF00300">
    <property type="entry name" value="His_Phos_1"/>
    <property type="match status" value="1"/>
</dbReference>
<keyword evidence="1" id="KW-0378">Hydrolase</keyword>
<feature type="binding site" evidence="3">
    <location>
        <begin position="114"/>
        <end position="115"/>
    </location>
    <ligand>
        <name>substrate</name>
    </ligand>
</feature>
<evidence type="ECO:0000256" key="4">
    <source>
        <dbReference type="PIRSR" id="PIRSR613078-3"/>
    </source>
</evidence>
<evidence type="ECO:0000256" key="1">
    <source>
        <dbReference type="ARBA" id="ARBA00022801"/>
    </source>
</evidence>
<gene>
    <name evidence="5" type="ORF">H5S09_10335</name>
</gene>
<feature type="active site" description="Tele-phosphohistidine intermediate" evidence="2">
    <location>
        <position position="10"/>
    </location>
</feature>
<protein>
    <submittedName>
        <fullName evidence="5">Histidine phosphatase family protein</fullName>
    </submittedName>
</protein>
<keyword evidence="6" id="KW-1185">Reference proteome</keyword>
<dbReference type="InterPro" id="IPR029033">
    <property type="entry name" value="His_PPase_superfam"/>
</dbReference>
<dbReference type="CDD" id="cd07067">
    <property type="entry name" value="HP_PGM_like"/>
    <property type="match status" value="1"/>
</dbReference>
<dbReference type="GO" id="GO:0045820">
    <property type="term" value="P:negative regulation of glycolytic process"/>
    <property type="evidence" value="ECO:0007669"/>
    <property type="project" value="TreeGrafter"/>
</dbReference>
<dbReference type="PANTHER" id="PTHR46517">
    <property type="entry name" value="FRUCTOSE-2,6-BISPHOSPHATASE TIGAR"/>
    <property type="match status" value="1"/>
</dbReference>
<dbReference type="AlphaFoldDB" id="A0A7W3UMJ1"/>
<feature type="active site" description="Proton donor/acceptor" evidence="2">
    <location>
        <position position="87"/>
    </location>
</feature>
<reference evidence="5 6" key="1">
    <citation type="submission" date="2020-07" db="EMBL/GenBank/DDBJ databases">
        <title>Description of Limosilactobacillus balticus sp. nov., Limosilactobacillus agrestis sp. nov., Limosilactobacillus albertensis sp. nov., Limosilactobacillus rudii sp. nov., Limosilactobacillus fastidiosus sp. nov., five novel Limosilactobacillus species isolated from the vertebrate gastrointestinal tract, and proposal of 6 subspecies of Limosilactobacillus reuteri adapted to the gastrointestinal tract of specific vertebrate hosts.</title>
        <authorList>
            <person name="Li F."/>
            <person name="Cheng C."/>
            <person name="Zheng J."/>
            <person name="Quevedo R.M."/>
            <person name="Li J."/>
            <person name="Roos S."/>
            <person name="Gaenzle M.G."/>
            <person name="Walter J."/>
        </authorList>
    </citation>
    <scope>NUCLEOTIDE SEQUENCE [LARGE SCALE GENOMIC DNA]</scope>
    <source>
        <strain evidence="5 6">STM2_1</strain>
    </source>
</reference>
<evidence type="ECO:0000256" key="2">
    <source>
        <dbReference type="PIRSR" id="PIRSR613078-1"/>
    </source>
</evidence>
<evidence type="ECO:0000313" key="5">
    <source>
        <dbReference type="EMBL" id="MBB1098323.1"/>
    </source>
</evidence>
<dbReference type="EMBL" id="JACIVA010000059">
    <property type="protein sequence ID" value="MBB1098323.1"/>
    <property type="molecule type" value="Genomic_DNA"/>
</dbReference>
<dbReference type="InterPro" id="IPR051695">
    <property type="entry name" value="Phosphoglycerate_Mutase"/>
</dbReference>
<accession>A0A7W3UMJ1</accession>
<dbReference type="SUPFAM" id="SSF53254">
    <property type="entry name" value="Phosphoglycerate mutase-like"/>
    <property type="match status" value="1"/>
</dbReference>
<dbReference type="GO" id="GO:0005829">
    <property type="term" value="C:cytosol"/>
    <property type="evidence" value="ECO:0007669"/>
    <property type="project" value="TreeGrafter"/>
</dbReference>
<dbReference type="InterPro" id="IPR013078">
    <property type="entry name" value="His_Pase_superF_clade-1"/>
</dbReference>
<dbReference type="SMART" id="SM00855">
    <property type="entry name" value="PGAM"/>
    <property type="match status" value="1"/>
</dbReference>
<feature type="binding site" evidence="3">
    <location>
        <position position="59"/>
    </location>
    <ligand>
        <name>substrate</name>
    </ligand>
</feature>
<feature type="site" description="Transition state stabilizer" evidence="4">
    <location>
        <position position="172"/>
    </location>
</feature>
<dbReference type="Proteomes" id="UP000517106">
    <property type="component" value="Unassembled WGS sequence"/>
</dbReference>
<dbReference type="Gene3D" id="3.40.50.1240">
    <property type="entry name" value="Phosphoglycerate mutase-like"/>
    <property type="match status" value="1"/>
</dbReference>
<dbReference type="GO" id="GO:0004331">
    <property type="term" value="F:fructose-2,6-bisphosphate 2-phosphatase activity"/>
    <property type="evidence" value="ECO:0007669"/>
    <property type="project" value="TreeGrafter"/>
</dbReference>
<sequence length="218" mass="24821">MAITVYFVRHGETYFNRFARLQGWSDTPLTEKGIENARKIGEVLADLRIDYLFSSDLKRAVDTARILIADHPTATMKEPIQKEFFREVFYGSFEGHSNEEGAIWASFLGEKRFRRIGELVDEFGVEKAHDLLKAADPAHLAEDSTELNARVKQAIAFLRHLPDNRNVVVVAHGSIIQYIAGMYGDAHRKYENLHNGAVMKMILTDDQTTIASYNQFEL</sequence>
<evidence type="ECO:0000313" key="6">
    <source>
        <dbReference type="Proteomes" id="UP000517106"/>
    </source>
</evidence>
<proteinExistence type="predicted"/>
<dbReference type="PANTHER" id="PTHR46517:SF1">
    <property type="entry name" value="FRUCTOSE-2,6-BISPHOSPHATASE TIGAR"/>
    <property type="match status" value="1"/>
</dbReference>
<comment type="caution">
    <text evidence="5">The sequence shown here is derived from an EMBL/GenBank/DDBJ whole genome shotgun (WGS) entry which is preliminary data.</text>
</comment>
<dbReference type="GO" id="GO:0043456">
    <property type="term" value="P:regulation of pentose-phosphate shunt"/>
    <property type="evidence" value="ECO:0007669"/>
    <property type="project" value="TreeGrafter"/>
</dbReference>
<organism evidence="5 6">
    <name type="scientific">Limosilactobacillus rudii</name>
    <dbReference type="NCBI Taxonomy" id="2759755"/>
    <lineage>
        <taxon>Bacteria</taxon>
        <taxon>Bacillati</taxon>
        <taxon>Bacillota</taxon>
        <taxon>Bacilli</taxon>
        <taxon>Lactobacillales</taxon>
        <taxon>Lactobacillaceae</taxon>
        <taxon>Limosilactobacillus</taxon>
    </lineage>
</organism>
<dbReference type="RefSeq" id="WP_182597030.1">
    <property type="nucleotide sequence ID" value="NZ_JACIVA010000059.1"/>
</dbReference>
<evidence type="ECO:0000256" key="3">
    <source>
        <dbReference type="PIRSR" id="PIRSR613078-2"/>
    </source>
</evidence>